<gene>
    <name evidence="2" type="ORF">DID88_010091</name>
</gene>
<evidence type="ECO:0000313" key="2">
    <source>
        <dbReference type="EMBL" id="RAL60995.1"/>
    </source>
</evidence>
<sequence>MDITNRKRKERDDDSATAATKINYENSINGAHLEVEPTHKRQRTVEPKTVQIEDEEELKNGMKDLGVEDENENENEDEDEDEDLQVGVPREKAPMEGYDDLYLDTINRNVLDFDFEKLCSISLSNINVYVPV</sequence>
<organism evidence="2 3">
    <name type="scientific">Monilinia fructigena</name>
    <dbReference type="NCBI Taxonomy" id="38457"/>
    <lineage>
        <taxon>Eukaryota</taxon>
        <taxon>Fungi</taxon>
        <taxon>Dikarya</taxon>
        <taxon>Ascomycota</taxon>
        <taxon>Pezizomycotina</taxon>
        <taxon>Leotiomycetes</taxon>
        <taxon>Helotiales</taxon>
        <taxon>Sclerotiniaceae</taxon>
        <taxon>Monilinia</taxon>
    </lineage>
</organism>
<accession>A0A395IL39</accession>
<feature type="region of interest" description="Disordered" evidence="1">
    <location>
        <begin position="1"/>
        <end position="93"/>
    </location>
</feature>
<dbReference type="OrthoDB" id="10263353at2759"/>
<dbReference type="InterPro" id="IPR013083">
    <property type="entry name" value="Znf_RING/FYVE/PHD"/>
</dbReference>
<feature type="compositionally biased region" description="Acidic residues" evidence="1">
    <location>
        <begin position="67"/>
        <end position="84"/>
    </location>
</feature>
<dbReference type="Gene3D" id="3.30.40.10">
    <property type="entry name" value="Zinc/RING finger domain, C3HC4 (zinc finger)"/>
    <property type="match status" value="1"/>
</dbReference>
<feature type="compositionally biased region" description="Basic and acidic residues" evidence="1">
    <location>
        <begin position="33"/>
        <end position="46"/>
    </location>
</feature>
<reference evidence="2 3" key="1">
    <citation type="submission" date="2018-06" db="EMBL/GenBank/DDBJ databases">
        <title>Genome Sequence of the Brown Rot Fungal Pathogen Monilinia fructigena.</title>
        <authorList>
            <person name="Landi L."/>
            <person name="De Miccolis Angelini R.M."/>
            <person name="Pollastro S."/>
            <person name="Abate D."/>
            <person name="Faretra F."/>
            <person name="Romanazzi G."/>
        </authorList>
    </citation>
    <scope>NUCLEOTIDE SEQUENCE [LARGE SCALE GENOMIC DNA]</scope>
    <source>
        <strain evidence="2 3">Mfrg269</strain>
    </source>
</reference>
<protein>
    <submittedName>
        <fullName evidence="2">Uncharacterized protein</fullName>
    </submittedName>
</protein>
<proteinExistence type="predicted"/>
<dbReference type="EMBL" id="QKRW01000035">
    <property type="protein sequence ID" value="RAL60995.1"/>
    <property type="molecule type" value="Genomic_DNA"/>
</dbReference>
<comment type="caution">
    <text evidence="2">The sequence shown here is derived from an EMBL/GenBank/DDBJ whole genome shotgun (WGS) entry which is preliminary data.</text>
</comment>
<dbReference type="AlphaFoldDB" id="A0A395IL39"/>
<name>A0A395IL39_9HELO</name>
<dbReference type="Proteomes" id="UP000249056">
    <property type="component" value="Unassembled WGS sequence"/>
</dbReference>
<evidence type="ECO:0000313" key="3">
    <source>
        <dbReference type="Proteomes" id="UP000249056"/>
    </source>
</evidence>
<keyword evidence="3" id="KW-1185">Reference proteome</keyword>
<evidence type="ECO:0000256" key="1">
    <source>
        <dbReference type="SAM" id="MobiDB-lite"/>
    </source>
</evidence>
<feature type="compositionally biased region" description="Polar residues" evidence="1">
    <location>
        <begin position="17"/>
        <end position="29"/>
    </location>
</feature>